<dbReference type="EMBL" id="WHVB01000054">
    <property type="protein sequence ID" value="KAF8464748.1"/>
    <property type="molecule type" value="Genomic_DNA"/>
</dbReference>
<accession>A0A9P5JVL1</accession>
<feature type="chain" id="PRO_5040389989" description="Secreted protein" evidence="1">
    <location>
        <begin position="17"/>
        <end position="103"/>
    </location>
</feature>
<evidence type="ECO:0000256" key="1">
    <source>
        <dbReference type="SAM" id="SignalP"/>
    </source>
</evidence>
<evidence type="ECO:0000313" key="3">
    <source>
        <dbReference type="Proteomes" id="UP000759537"/>
    </source>
</evidence>
<reference evidence="2" key="1">
    <citation type="submission" date="2019-10" db="EMBL/GenBank/DDBJ databases">
        <authorList>
            <consortium name="DOE Joint Genome Institute"/>
            <person name="Kuo A."/>
            <person name="Miyauchi S."/>
            <person name="Kiss E."/>
            <person name="Drula E."/>
            <person name="Kohler A."/>
            <person name="Sanchez-Garcia M."/>
            <person name="Andreopoulos B."/>
            <person name="Barry K.W."/>
            <person name="Bonito G."/>
            <person name="Buee M."/>
            <person name="Carver A."/>
            <person name="Chen C."/>
            <person name="Cichocki N."/>
            <person name="Clum A."/>
            <person name="Culley D."/>
            <person name="Crous P.W."/>
            <person name="Fauchery L."/>
            <person name="Girlanda M."/>
            <person name="Hayes R."/>
            <person name="Keri Z."/>
            <person name="LaButti K."/>
            <person name="Lipzen A."/>
            <person name="Lombard V."/>
            <person name="Magnuson J."/>
            <person name="Maillard F."/>
            <person name="Morin E."/>
            <person name="Murat C."/>
            <person name="Nolan M."/>
            <person name="Ohm R."/>
            <person name="Pangilinan J."/>
            <person name="Pereira M."/>
            <person name="Perotto S."/>
            <person name="Peter M."/>
            <person name="Riley R."/>
            <person name="Sitrit Y."/>
            <person name="Stielow B."/>
            <person name="Szollosi G."/>
            <person name="Zifcakova L."/>
            <person name="Stursova M."/>
            <person name="Spatafora J.W."/>
            <person name="Tedersoo L."/>
            <person name="Vaario L.-M."/>
            <person name="Yamada A."/>
            <person name="Yan M."/>
            <person name="Wang P."/>
            <person name="Xu J."/>
            <person name="Bruns T."/>
            <person name="Baldrian P."/>
            <person name="Vilgalys R."/>
            <person name="Henrissat B."/>
            <person name="Grigoriev I.V."/>
            <person name="Hibbett D."/>
            <person name="Nagy L.G."/>
            <person name="Martin F.M."/>
        </authorList>
    </citation>
    <scope>NUCLEOTIDE SEQUENCE</scope>
    <source>
        <strain evidence="2">Prilba</strain>
    </source>
</reference>
<keyword evidence="3" id="KW-1185">Reference proteome</keyword>
<comment type="caution">
    <text evidence="2">The sequence shown here is derived from an EMBL/GenBank/DDBJ whole genome shotgun (WGS) entry which is preliminary data.</text>
</comment>
<protein>
    <recommendedName>
        <fullName evidence="4">Secreted protein</fullName>
    </recommendedName>
</protein>
<reference evidence="2" key="2">
    <citation type="journal article" date="2020" name="Nat. Commun.">
        <title>Large-scale genome sequencing of mycorrhizal fungi provides insights into the early evolution of symbiotic traits.</title>
        <authorList>
            <person name="Miyauchi S."/>
            <person name="Kiss E."/>
            <person name="Kuo A."/>
            <person name="Drula E."/>
            <person name="Kohler A."/>
            <person name="Sanchez-Garcia M."/>
            <person name="Morin E."/>
            <person name="Andreopoulos B."/>
            <person name="Barry K.W."/>
            <person name="Bonito G."/>
            <person name="Buee M."/>
            <person name="Carver A."/>
            <person name="Chen C."/>
            <person name="Cichocki N."/>
            <person name="Clum A."/>
            <person name="Culley D."/>
            <person name="Crous P.W."/>
            <person name="Fauchery L."/>
            <person name="Girlanda M."/>
            <person name="Hayes R.D."/>
            <person name="Keri Z."/>
            <person name="LaButti K."/>
            <person name="Lipzen A."/>
            <person name="Lombard V."/>
            <person name="Magnuson J."/>
            <person name="Maillard F."/>
            <person name="Murat C."/>
            <person name="Nolan M."/>
            <person name="Ohm R.A."/>
            <person name="Pangilinan J."/>
            <person name="Pereira M.F."/>
            <person name="Perotto S."/>
            <person name="Peter M."/>
            <person name="Pfister S."/>
            <person name="Riley R."/>
            <person name="Sitrit Y."/>
            <person name="Stielow J.B."/>
            <person name="Szollosi G."/>
            <person name="Zifcakova L."/>
            <person name="Stursova M."/>
            <person name="Spatafora J.W."/>
            <person name="Tedersoo L."/>
            <person name="Vaario L.M."/>
            <person name="Yamada A."/>
            <person name="Yan M."/>
            <person name="Wang P."/>
            <person name="Xu J."/>
            <person name="Bruns T."/>
            <person name="Baldrian P."/>
            <person name="Vilgalys R."/>
            <person name="Dunand C."/>
            <person name="Henrissat B."/>
            <person name="Grigoriev I.V."/>
            <person name="Hibbett D."/>
            <person name="Nagy L.G."/>
            <person name="Martin F.M."/>
        </authorList>
    </citation>
    <scope>NUCLEOTIDE SEQUENCE</scope>
    <source>
        <strain evidence="2">Prilba</strain>
    </source>
</reference>
<gene>
    <name evidence="2" type="ORF">DFH94DRAFT_785106</name>
</gene>
<evidence type="ECO:0000313" key="2">
    <source>
        <dbReference type="EMBL" id="KAF8464748.1"/>
    </source>
</evidence>
<proteinExistence type="predicted"/>
<sequence>MARVLFLLCFCELCQVLMRTMRISRFLKRVTEPFLELISFGGYQEDRNFDNTRGSSFIGVPLNPISWQIASLSCEGNSLDAMVTQSQERSINRSPGSRSKPSR</sequence>
<evidence type="ECO:0008006" key="4">
    <source>
        <dbReference type="Google" id="ProtNLM"/>
    </source>
</evidence>
<organism evidence="2 3">
    <name type="scientific">Russula ochroleuca</name>
    <dbReference type="NCBI Taxonomy" id="152965"/>
    <lineage>
        <taxon>Eukaryota</taxon>
        <taxon>Fungi</taxon>
        <taxon>Dikarya</taxon>
        <taxon>Basidiomycota</taxon>
        <taxon>Agaricomycotina</taxon>
        <taxon>Agaricomycetes</taxon>
        <taxon>Russulales</taxon>
        <taxon>Russulaceae</taxon>
        <taxon>Russula</taxon>
    </lineage>
</organism>
<keyword evidence="1" id="KW-0732">Signal</keyword>
<dbReference type="AlphaFoldDB" id="A0A9P5JVL1"/>
<dbReference type="Proteomes" id="UP000759537">
    <property type="component" value="Unassembled WGS sequence"/>
</dbReference>
<feature type="signal peptide" evidence="1">
    <location>
        <begin position="1"/>
        <end position="16"/>
    </location>
</feature>
<name>A0A9P5JVL1_9AGAM</name>